<evidence type="ECO:0000256" key="3">
    <source>
        <dbReference type="ARBA" id="ARBA00013253"/>
    </source>
</evidence>
<sequence>MPRTLVSLGSNLGDAATVFDAAIEKLRRLARGGLLQVSRRHRTEPIGGPPGQAAFLNAVVGFETTLPPDRLLAALQGVEAAHDRQRPERWAARTLDLDLLLYGDEVIDQPGLRVPHPRMTFRPFVLGPAVEIAADWPHPETGQTLGELWERLRSGDDGLLLLGDDNGVVRRWVGEIRSSVTINDASAKAPRLTIDAQPTSAQPGPGDTPPSGPRLALSDCAPEHWRDEVLAALDCVWPTGPR</sequence>
<dbReference type="GO" id="GO:0005524">
    <property type="term" value="F:ATP binding"/>
    <property type="evidence" value="ECO:0007669"/>
    <property type="project" value="UniProtKB-KW"/>
</dbReference>
<dbReference type="GO" id="GO:0046654">
    <property type="term" value="P:tetrahydrofolate biosynthetic process"/>
    <property type="evidence" value="ECO:0007669"/>
    <property type="project" value="UniProtKB-UniPathway"/>
</dbReference>
<evidence type="ECO:0000256" key="4">
    <source>
        <dbReference type="ARBA" id="ARBA00016218"/>
    </source>
</evidence>
<evidence type="ECO:0000256" key="10">
    <source>
        <dbReference type="ARBA" id="ARBA00029409"/>
    </source>
</evidence>
<evidence type="ECO:0000256" key="6">
    <source>
        <dbReference type="ARBA" id="ARBA00022741"/>
    </source>
</evidence>
<dbReference type="GO" id="GO:0046656">
    <property type="term" value="P:folic acid biosynthetic process"/>
    <property type="evidence" value="ECO:0007669"/>
    <property type="project" value="UniProtKB-KW"/>
</dbReference>
<evidence type="ECO:0000313" key="16">
    <source>
        <dbReference type="Proteomes" id="UP000317421"/>
    </source>
</evidence>
<dbReference type="Gene3D" id="3.30.70.560">
    <property type="entry name" value="7,8-Dihydro-6-hydroxymethylpterin-pyrophosphokinase HPPK"/>
    <property type="match status" value="1"/>
</dbReference>
<name>A0A5C6ABF1_9BACT</name>
<comment type="caution">
    <text evidence="15">The sequence shown here is derived from an EMBL/GenBank/DDBJ whole genome shotgun (WGS) entry which is preliminary data.</text>
</comment>
<proteinExistence type="inferred from homology"/>
<dbReference type="NCBIfam" id="TIGR01498">
    <property type="entry name" value="folK"/>
    <property type="match status" value="1"/>
</dbReference>
<dbReference type="EC" id="2.7.6.3" evidence="3"/>
<dbReference type="InterPro" id="IPR000550">
    <property type="entry name" value="Hppk"/>
</dbReference>
<comment type="similarity">
    <text evidence="2">Belongs to the HPPK family.</text>
</comment>
<evidence type="ECO:0000256" key="13">
    <source>
        <dbReference type="SAM" id="MobiDB-lite"/>
    </source>
</evidence>
<protein>
    <recommendedName>
        <fullName evidence="4">2-amino-4-hydroxy-6-hydroxymethyldihydropteridine pyrophosphokinase</fullName>
        <ecNumber evidence="3">2.7.6.3</ecNumber>
    </recommendedName>
    <alternativeName>
        <fullName evidence="11">6-hydroxymethyl-7,8-dihydropterin pyrophosphokinase</fullName>
    </alternativeName>
    <alternativeName>
        <fullName evidence="12">7,8-dihydro-6-hydroxymethylpterin-pyrophosphokinase</fullName>
    </alternativeName>
</protein>
<dbReference type="Proteomes" id="UP000317421">
    <property type="component" value="Unassembled WGS sequence"/>
</dbReference>
<feature type="domain" description="7,8-dihydro-6-hydroxymethylpterin-pyrophosphokinase" evidence="14">
    <location>
        <begin position="89"/>
        <end position="100"/>
    </location>
</feature>
<keyword evidence="9" id="KW-0289">Folate biosynthesis</keyword>
<evidence type="ECO:0000256" key="9">
    <source>
        <dbReference type="ARBA" id="ARBA00022909"/>
    </source>
</evidence>
<accession>A0A5C6ABF1</accession>
<keyword evidence="8" id="KW-0067">ATP-binding</keyword>
<evidence type="ECO:0000313" key="15">
    <source>
        <dbReference type="EMBL" id="TWT96697.1"/>
    </source>
</evidence>
<gene>
    <name evidence="15" type="primary">folK</name>
    <name evidence="15" type="ORF">Pla108_24710</name>
</gene>
<reference evidence="15 16" key="1">
    <citation type="submission" date="2019-02" db="EMBL/GenBank/DDBJ databases">
        <title>Deep-cultivation of Planctomycetes and their phenomic and genomic characterization uncovers novel biology.</title>
        <authorList>
            <person name="Wiegand S."/>
            <person name="Jogler M."/>
            <person name="Boedeker C."/>
            <person name="Pinto D."/>
            <person name="Vollmers J."/>
            <person name="Rivas-Marin E."/>
            <person name="Kohn T."/>
            <person name="Peeters S.H."/>
            <person name="Heuer A."/>
            <person name="Rast P."/>
            <person name="Oberbeckmann S."/>
            <person name="Bunk B."/>
            <person name="Jeske O."/>
            <person name="Meyerdierks A."/>
            <person name="Storesund J.E."/>
            <person name="Kallscheuer N."/>
            <person name="Luecker S."/>
            <person name="Lage O.M."/>
            <person name="Pohl T."/>
            <person name="Merkel B.J."/>
            <person name="Hornburger P."/>
            <person name="Mueller R.-W."/>
            <person name="Bruemmer F."/>
            <person name="Labrenz M."/>
            <person name="Spormann A.M."/>
            <person name="Op Den Camp H."/>
            <person name="Overmann J."/>
            <person name="Amann R."/>
            <person name="Jetten M.S.M."/>
            <person name="Mascher T."/>
            <person name="Medema M.H."/>
            <person name="Devos D.P."/>
            <person name="Kaster A.-K."/>
            <person name="Ovreas L."/>
            <person name="Rohde M."/>
            <person name="Galperin M.Y."/>
            <person name="Jogler C."/>
        </authorList>
    </citation>
    <scope>NUCLEOTIDE SEQUENCE [LARGE SCALE GENOMIC DNA]</scope>
    <source>
        <strain evidence="15 16">Pla108</strain>
    </source>
</reference>
<dbReference type="Pfam" id="PF01288">
    <property type="entry name" value="HPPK"/>
    <property type="match status" value="1"/>
</dbReference>
<keyword evidence="6" id="KW-0547">Nucleotide-binding</keyword>
<evidence type="ECO:0000256" key="1">
    <source>
        <dbReference type="ARBA" id="ARBA00005051"/>
    </source>
</evidence>
<dbReference type="PANTHER" id="PTHR43071:SF1">
    <property type="entry name" value="2-AMINO-4-HYDROXY-6-HYDROXYMETHYLDIHYDROPTERIDINE PYROPHOSPHOKINASE"/>
    <property type="match status" value="1"/>
</dbReference>
<evidence type="ECO:0000256" key="7">
    <source>
        <dbReference type="ARBA" id="ARBA00022777"/>
    </source>
</evidence>
<organism evidence="15 16">
    <name type="scientific">Botrimarina colliarenosi</name>
    <dbReference type="NCBI Taxonomy" id="2528001"/>
    <lineage>
        <taxon>Bacteria</taxon>
        <taxon>Pseudomonadati</taxon>
        <taxon>Planctomycetota</taxon>
        <taxon>Planctomycetia</taxon>
        <taxon>Pirellulales</taxon>
        <taxon>Lacipirellulaceae</taxon>
        <taxon>Botrimarina</taxon>
    </lineage>
</organism>
<dbReference type="GO" id="GO:0003848">
    <property type="term" value="F:2-amino-4-hydroxy-6-hydroxymethyldihydropteridine diphosphokinase activity"/>
    <property type="evidence" value="ECO:0007669"/>
    <property type="project" value="UniProtKB-EC"/>
</dbReference>
<evidence type="ECO:0000256" key="8">
    <source>
        <dbReference type="ARBA" id="ARBA00022840"/>
    </source>
</evidence>
<comment type="function">
    <text evidence="10">Catalyzes the transfer of pyrophosphate from adenosine triphosphate (ATP) to 6-hydroxymethyl-7,8-dihydropterin, an enzymatic step in folate biosynthesis pathway.</text>
</comment>
<dbReference type="GO" id="GO:0016301">
    <property type="term" value="F:kinase activity"/>
    <property type="evidence" value="ECO:0007669"/>
    <property type="project" value="UniProtKB-KW"/>
</dbReference>
<dbReference type="SUPFAM" id="SSF55083">
    <property type="entry name" value="6-hydroxymethyl-7,8-dihydropterin pyrophosphokinase, HPPK"/>
    <property type="match status" value="1"/>
</dbReference>
<evidence type="ECO:0000256" key="5">
    <source>
        <dbReference type="ARBA" id="ARBA00022679"/>
    </source>
</evidence>
<keyword evidence="5 15" id="KW-0808">Transferase</keyword>
<dbReference type="AlphaFoldDB" id="A0A5C6ABF1"/>
<dbReference type="OrthoDB" id="9808041at2"/>
<feature type="region of interest" description="Disordered" evidence="13">
    <location>
        <begin position="195"/>
        <end position="217"/>
    </location>
</feature>
<keyword evidence="16" id="KW-1185">Reference proteome</keyword>
<evidence type="ECO:0000256" key="2">
    <source>
        <dbReference type="ARBA" id="ARBA00005810"/>
    </source>
</evidence>
<evidence type="ECO:0000256" key="11">
    <source>
        <dbReference type="ARBA" id="ARBA00029766"/>
    </source>
</evidence>
<dbReference type="PROSITE" id="PS00794">
    <property type="entry name" value="HPPK"/>
    <property type="match status" value="1"/>
</dbReference>
<evidence type="ECO:0000256" key="12">
    <source>
        <dbReference type="ARBA" id="ARBA00033413"/>
    </source>
</evidence>
<comment type="pathway">
    <text evidence="1">Cofactor biosynthesis; tetrahydrofolate biosynthesis; 2-amino-4-hydroxy-6-hydroxymethyl-7,8-dihydropteridine diphosphate from 7,8-dihydroneopterin triphosphate: step 4/4.</text>
</comment>
<evidence type="ECO:0000259" key="14">
    <source>
        <dbReference type="PROSITE" id="PS00794"/>
    </source>
</evidence>
<dbReference type="RefSeq" id="WP_146445214.1">
    <property type="nucleotide sequence ID" value="NZ_SJPR01000003.1"/>
</dbReference>
<dbReference type="EMBL" id="SJPR01000003">
    <property type="protein sequence ID" value="TWT96697.1"/>
    <property type="molecule type" value="Genomic_DNA"/>
</dbReference>
<dbReference type="InterPro" id="IPR035907">
    <property type="entry name" value="Hppk_sf"/>
</dbReference>
<dbReference type="CDD" id="cd00483">
    <property type="entry name" value="HPPK"/>
    <property type="match status" value="1"/>
</dbReference>
<keyword evidence="7 15" id="KW-0418">Kinase</keyword>
<dbReference type="PANTHER" id="PTHR43071">
    <property type="entry name" value="2-AMINO-4-HYDROXY-6-HYDROXYMETHYLDIHYDROPTERIDINE PYROPHOSPHOKINASE"/>
    <property type="match status" value="1"/>
</dbReference>
<dbReference type="UniPathway" id="UPA00077">
    <property type="reaction ID" value="UER00155"/>
</dbReference>